<keyword evidence="3" id="KW-1185">Reference proteome</keyword>
<dbReference type="Proteomes" id="UP000571084">
    <property type="component" value="Unassembled WGS sequence"/>
</dbReference>
<comment type="caution">
    <text evidence="2">The sequence shown here is derived from an EMBL/GenBank/DDBJ whole genome shotgun (WGS) entry which is preliminary data.</text>
</comment>
<dbReference type="AlphaFoldDB" id="A0A840RQ28"/>
<evidence type="ECO:0000313" key="3">
    <source>
        <dbReference type="Proteomes" id="UP000571084"/>
    </source>
</evidence>
<gene>
    <name evidence="2" type="ORF">HNR39_000644</name>
</gene>
<protein>
    <submittedName>
        <fullName evidence="2">Uncharacterized protein YerC</fullName>
    </submittedName>
</protein>
<reference evidence="2 3" key="1">
    <citation type="submission" date="2020-08" db="EMBL/GenBank/DDBJ databases">
        <title>Genomic Encyclopedia of Type Strains, Phase IV (KMG-IV): sequencing the most valuable type-strain genomes for metagenomic binning, comparative biology and taxonomic classification.</title>
        <authorList>
            <person name="Goeker M."/>
        </authorList>
    </citation>
    <scope>NUCLEOTIDE SEQUENCE [LARGE SCALE GENOMIC DNA]</scope>
    <source>
        <strain evidence="2 3">DSM 23240</strain>
    </source>
</reference>
<accession>A0A840RQ28</accession>
<name>A0A840RQ28_9BURK</name>
<dbReference type="EMBL" id="JACHHQ010000001">
    <property type="protein sequence ID" value="MBB5198834.1"/>
    <property type="molecule type" value="Genomic_DNA"/>
</dbReference>
<feature type="region of interest" description="Disordered" evidence="1">
    <location>
        <begin position="1"/>
        <end position="25"/>
    </location>
</feature>
<evidence type="ECO:0000313" key="2">
    <source>
        <dbReference type="EMBL" id="MBB5198834.1"/>
    </source>
</evidence>
<organism evidence="2 3">
    <name type="scientific">Glaciimonas immobilis</name>
    <dbReference type="NCBI Taxonomy" id="728004"/>
    <lineage>
        <taxon>Bacteria</taxon>
        <taxon>Pseudomonadati</taxon>
        <taxon>Pseudomonadota</taxon>
        <taxon>Betaproteobacteria</taxon>
        <taxon>Burkholderiales</taxon>
        <taxon>Oxalobacteraceae</taxon>
        <taxon>Glaciimonas</taxon>
    </lineage>
</organism>
<dbReference type="RefSeq" id="WP_168053065.1">
    <property type="nucleotide sequence ID" value="NZ_JAAOZT010000002.1"/>
</dbReference>
<proteinExistence type="predicted"/>
<sequence>MIQQINSAISQSQKTAASNGDGVIKMDERVQRSAPEGEELEKLYQTFKDLLEVNPYPSTNDIINCLQGYTNEKGKTPYAAIPTHTGAIAAVMEKLEGEIGKDGPTYARFYESLRYAVVSNGLLNSFMAKMWTPREEPEPW</sequence>
<evidence type="ECO:0000256" key="1">
    <source>
        <dbReference type="SAM" id="MobiDB-lite"/>
    </source>
</evidence>
<feature type="compositionally biased region" description="Low complexity" evidence="1">
    <location>
        <begin position="1"/>
        <end position="13"/>
    </location>
</feature>